<evidence type="ECO:0000313" key="4">
    <source>
        <dbReference type="Proteomes" id="UP000525078"/>
    </source>
</evidence>
<reference evidence="3 4" key="1">
    <citation type="journal article" date="2020" name="bioRxiv">
        <title>Sequence and annotation of 42 cannabis genomes reveals extensive copy number variation in cannabinoid synthesis and pathogen resistance genes.</title>
        <authorList>
            <person name="Mckernan K.J."/>
            <person name="Helbert Y."/>
            <person name="Kane L.T."/>
            <person name="Ebling H."/>
            <person name="Zhang L."/>
            <person name="Liu B."/>
            <person name="Eaton Z."/>
            <person name="Mclaughlin S."/>
            <person name="Kingan S."/>
            <person name="Baybayan P."/>
            <person name="Concepcion G."/>
            <person name="Jordan M."/>
            <person name="Riva A."/>
            <person name="Barbazuk W."/>
            <person name="Harkins T."/>
        </authorList>
    </citation>
    <scope>NUCLEOTIDE SEQUENCE [LARGE SCALE GENOMIC DNA]</scope>
    <source>
        <strain evidence="4">cv. Jamaican Lion 4</strain>
        <tissue evidence="3">Leaf</tissue>
    </source>
</reference>
<evidence type="ECO:0000313" key="3">
    <source>
        <dbReference type="EMBL" id="KAF4351220.1"/>
    </source>
</evidence>
<gene>
    <name evidence="3" type="ORF">F8388_000396</name>
</gene>
<dbReference type="EMBL" id="JAATIP010000343">
    <property type="protein sequence ID" value="KAF4351220.1"/>
    <property type="molecule type" value="Genomic_DNA"/>
</dbReference>
<comment type="caution">
    <text evidence="3">The sequence shown here is derived from an EMBL/GenBank/DDBJ whole genome shotgun (WGS) entry which is preliminary data.</text>
</comment>
<feature type="domain" description="DUF4283" evidence="2">
    <location>
        <begin position="45"/>
        <end position="124"/>
    </location>
</feature>
<feature type="compositionally biased region" description="Basic and acidic residues" evidence="1">
    <location>
        <begin position="226"/>
        <end position="237"/>
    </location>
</feature>
<dbReference type="AlphaFoldDB" id="A0A7J6E053"/>
<evidence type="ECO:0000259" key="2">
    <source>
        <dbReference type="Pfam" id="PF14111"/>
    </source>
</evidence>
<sequence length="355" mass="40948">MASSSRNDGDLSKKWADMCLDEEEDTEAIFDEEDGDETEPDLDDRWCLIGRLLTSKVSDFLVFQNIMADLWKPGKGMYVKILEQNRFLFQFYHEIDIRRVSNGSPWTYDRKQLIIERLKPGGNPKNVMLNTLDMWVQIHDLQSGFRTEKAVLEAGRFIGEYLEADPNNFTGVWREYFRVRAPNRRQNFLTASPWLRSGKTATQTSNEVPADEAININSPSQFAPESKNKSHHMESDRDISVNEGTVVILKESGVKFSSDLEFEISEGKRKRMDSLFNGPINNNSGPVESKWVGRPSTDRCLKLGNSRYWQVGSCWELEILPFFIVYLREVLINHTITDELKLGRLPLNKKTPRQL</sequence>
<accession>A0A7J6E053</accession>
<dbReference type="Proteomes" id="UP000525078">
    <property type="component" value="Unassembled WGS sequence"/>
</dbReference>
<dbReference type="Pfam" id="PF14111">
    <property type="entry name" value="DUF4283"/>
    <property type="match status" value="1"/>
</dbReference>
<dbReference type="PANTHER" id="PTHR31286:SF153">
    <property type="entry name" value="DUF4283 DOMAIN PROTEIN"/>
    <property type="match status" value="1"/>
</dbReference>
<feature type="region of interest" description="Disordered" evidence="1">
    <location>
        <begin position="218"/>
        <end position="237"/>
    </location>
</feature>
<dbReference type="InterPro" id="IPR025558">
    <property type="entry name" value="DUF4283"/>
</dbReference>
<proteinExistence type="predicted"/>
<name>A0A7J6E053_CANSA</name>
<dbReference type="PANTHER" id="PTHR31286">
    <property type="entry name" value="GLYCINE-RICH CELL WALL STRUCTURAL PROTEIN 1.8-LIKE"/>
    <property type="match status" value="1"/>
</dbReference>
<evidence type="ECO:0000256" key="1">
    <source>
        <dbReference type="SAM" id="MobiDB-lite"/>
    </source>
</evidence>
<protein>
    <recommendedName>
        <fullName evidence="2">DUF4283 domain-containing protein</fullName>
    </recommendedName>
</protein>
<organism evidence="3 4">
    <name type="scientific">Cannabis sativa</name>
    <name type="common">Hemp</name>
    <name type="synonym">Marijuana</name>
    <dbReference type="NCBI Taxonomy" id="3483"/>
    <lineage>
        <taxon>Eukaryota</taxon>
        <taxon>Viridiplantae</taxon>
        <taxon>Streptophyta</taxon>
        <taxon>Embryophyta</taxon>
        <taxon>Tracheophyta</taxon>
        <taxon>Spermatophyta</taxon>
        <taxon>Magnoliopsida</taxon>
        <taxon>eudicotyledons</taxon>
        <taxon>Gunneridae</taxon>
        <taxon>Pentapetalae</taxon>
        <taxon>rosids</taxon>
        <taxon>fabids</taxon>
        <taxon>Rosales</taxon>
        <taxon>Cannabaceae</taxon>
        <taxon>Cannabis</taxon>
    </lineage>
</organism>
<dbReference type="InterPro" id="IPR040256">
    <property type="entry name" value="At4g02000-like"/>
</dbReference>